<evidence type="ECO:0000256" key="2">
    <source>
        <dbReference type="ARBA" id="ARBA00022737"/>
    </source>
</evidence>
<dbReference type="GO" id="GO:0045717">
    <property type="term" value="P:negative regulation of fatty acid biosynthetic process"/>
    <property type="evidence" value="ECO:0007669"/>
    <property type="project" value="TreeGrafter"/>
</dbReference>
<dbReference type="InterPro" id="IPR036322">
    <property type="entry name" value="WD40_repeat_dom_sf"/>
</dbReference>
<dbReference type="GO" id="GO:0080008">
    <property type="term" value="C:Cul4-RING E3 ubiquitin ligase complex"/>
    <property type="evidence" value="ECO:0007669"/>
    <property type="project" value="TreeGrafter"/>
</dbReference>
<comment type="caution">
    <text evidence="5">The sequence shown here is derived from an EMBL/GenBank/DDBJ whole genome shotgun (WGS) entry which is preliminary data.</text>
</comment>
<dbReference type="OrthoDB" id="4869960at2759"/>
<feature type="region of interest" description="Disordered" evidence="4">
    <location>
        <begin position="286"/>
        <end position="311"/>
    </location>
</feature>
<dbReference type="RefSeq" id="XP_058333274.1">
    <property type="nucleotide sequence ID" value="XM_058470133.1"/>
</dbReference>
<dbReference type="InterPro" id="IPR045151">
    <property type="entry name" value="DCAF8"/>
</dbReference>
<dbReference type="InterPro" id="IPR001680">
    <property type="entry name" value="WD40_rpt"/>
</dbReference>
<feature type="repeat" description="WD" evidence="3">
    <location>
        <begin position="97"/>
        <end position="133"/>
    </location>
</feature>
<evidence type="ECO:0000256" key="4">
    <source>
        <dbReference type="SAM" id="MobiDB-lite"/>
    </source>
</evidence>
<dbReference type="Proteomes" id="UP001150941">
    <property type="component" value="Unassembled WGS sequence"/>
</dbReference>
<dbReference type="PROSITE" id="PS50082">
    <property type="entry name" value="WD_REPEATS_2"/>
    <property type="match status" value="3"/>
</dbReference>
<feature type="region of interest" description="Disordered" evidence="4">
    <location>
        <begin position="364"/>
        <end position="429"/>
    </location>
</feature>
<dbReference type="GeneID" id="83197436"/>
<accession>A0A9W9PFF9</accession>
<feature type="compositionally biased region" description="Acidic residues" evidence="4">
    <location>
        <begin position="814"/>
        <end position="838"/>
    </location>
</feature>
<reference evidence="5" key="2">
    <citation type="journal article" date="2023" name="IMA Fungus">
        <title>Comparative genomic study of the Penicillium genus elucidates a diverse pangenome and 15 lateral gene transfer events.</title>
        <authorList>
            <person name="Petersen C."/>
            <person name="Sorensen T."/>
            <person name="Nielsen M.R."/>
            <person name="Sondergaard T.E."/>
            <person name="Sorensen J.L."/>
            <person name="Fitzpatrick D.A."/>
            <person name="Frisvad J.C."/>
            <person name="Nielsen K.L."/>
        </authorList>
    </citation>
    <scope>NUCLEOTIDE SEQUENCE</scope>
    <source>
        <strain evidence="5">IBT 19713</strain>
    </source>
</reference>
<dbReference type="AlphaFoldDB" id="A0A9W9PFF9"/>
<dbReference type="InterPro" id="IPR015943">
    <property type="entry name" value="WD40/YVTN_repeat-like_dom_sf"/>
</dbReference>
<dbReference type="Pfam" id="PF00400">
    <property type="entry name" value="WD40"/>
    <property type="match status" value="4"/>
</dbReference>
<gene>
    <name evidence="5" type="ORF">N7468_000836</name>
</gene>
<dbReference type="EMBL" id="JAPQKS010000002">
    <property type="protein sequence ID" value="KAJ5245853.1"/>
    <property type="molecule type" value="Genomic_DNA"/>
</dbReference>
<feature type="compositionally biased region" description="Basic and acidic residues" evidence="4">
    <location>
        <begin position="839"/>
        <end position="851"/>
    </location>
</feature>
<evidence type="ECO:0000256" key="1">
    <source>
        <dbReference type="ARBA" id="ARBA00022574"/>
    </source>
</evidence>
<keyword evidence="2" id="KW-0677">Repeat</keyword>
<organism evidence="5 6">
    <name type="scientific">Penicillium chermesinum</name>
    <dbReference type="NCBI Taxonomy" id="63820"/>
    <lineage>
        <taxon>Eukaryota</taxon>
        <taxon>Fungi</taxon>
        <taxon>Dikarya</taxon>
        <taxon>Ascomycota</taxon>
        <taxon>Pezizomycotina</taxon>
        <taxon>Eurotiomycetes</taxon>
        <taxon>Eurotiomycetidae</taxon>
        <taxon>Eurotiales</taxon>
        <taxon>Aspergillaceae</taxon>
        <taxon>Penicillium</taxon>
    </lineage>
</organism>
<feature type="repeat" description="WD" evidence="3">
    <location>
        <begin position="48"/>
        <end position="89"/>
    </location>
</feature>
<evidence type="ECO:0000256" key="3">
    <source>
        <dbReference type="PROSITE-ProRule" id="PRU00221"/>
    </source>
</evidence>
<dbReference type="PANTHER" id="PTHR15574">
    <property type="entry name" value="WD REPEAT DOMAIN-CONTAINING FAMILY"/>
    <property type="match status" value="1"/>
</dbReference>
<dbReference type="Gene3D" id="2.130.10.10">
    <property type="entry name" value="YVTN repeat-like/Quinoprotein amine dehydrogenase"/>
    <property type="match status" value="3"/>
</dbReference>
<name>A0A9W9PFF9_9EURO</name>
<feature type="compositionally biased region" description="Basic and acidic residues" evidence="4">
    <location>
        <begin position="804"/>
        <end position="813"/>
    </location>
</feature>
<evidence type="ECO:0000313" key="5">
    <source>
        <dbReference type="EMBL" id="KAJ5245853.1"/>
    </source>
</evidence>
<feature type="repeat" description="WD" evidence="3">
    <location>
        <begin position="176"/>
        <end position="217"/>
    </location>
</feature>
<sequence>MAATVTMRSTLYDRLWQRECGDLPPRPGLRTIYGSQEWVDDLDIVNELGGHMGCINALSWSRSGSLLASGSDDRHLNIYSYQSDSSDAPFSLKTTVATGHKANIFSVKFMPHSNDRTLVTCAGDSQVRVFDIEYASRNGNAAATSALAASARSRRFNNFFDGTTYLNESNTNARVYRSHADRVKRIVTESSPHLFLTCSEDGEVRQWDLRQPSSAYPAPNGGQGFMAYRPGLQHDDSNVPPPLISYKRFNLDLNTISCSPSQPHYIALGGAHMHCFLHDRRMLGRDISAERGSPSRSPPSVRSRDDEMMGQATRCVRRFAPGGKNRMSEFDDGHITACKISDANPNEMVVSWSGDHIYSFDLARSPDARDSSNGPDSGPKSPSKHRKNNSRTRKRKRSKPTSTSSQESATRYQYRRRSAERQTTRLGFHNGDVSDVPILDLSEVDDQSPESILERARDSVLSDAQKLSMEIAKGLVKLRRALFSIKRTPVENVELDPTDLSLYSESFESVFNLASTYLPRMNTIIRSWRYPLNPTQEIVSLQQTLRRNRLASWRFVQAAGTLAQSLKGRNDEAEDPQLHTDFLNIIPAPSEDESIEREAQFGYDFLKAILLWLRGGRPELLAGFKRWSCNTRPYGRFPIPEEAGEEAIDDILIPYLQSLASDVPIVNVDYSELGHEGARFLFQTERAAVTAFAARFDRRRVSIASSSVQSLDRASATKFWVLRVGRGILMAASNGVNFAFVNRAFGGLHTAIYDPESESDEGILGDDGTAGIAPMESELPIGGPDTTATPRMVENQPTSEDESSDRSSESGDHESEDDDPGDSSDGWDYDVAFDSDSDEPYRRRYSDSQSRRGEIEINTPCSSHMRAYRGHCNIKTVKDVNFFGLDDQYVVSGSDSGHVFIWDRKTSKLVNILEGDSEVVNVVQGHPYEPMMAVSGIDNTIKIFSPDRHAQAQARQGINILNPDHLSNILGPHGHIVPGLQSRKSLHDSYRIISQNDVDRRGGMSEAYITRSMLARLAATLRGRQGLGADLDSFGGDQTGEGATIVLDENCLVM</sequence>
<proteinExistence type="predicted"/>
<feature type="region of interest" description="Disordered" evidence="4">
    <location>
        <begin position="758"/>
        <end position="851"/>
    </location>
</feature>
<protein>
    <submittedName>
        <fullName evidence="5">Uncharacterized protein</fullName>
    </submittedName>
</protein>
<dbReference type="PANTHER" id="PTHR15574:SF40">
    <property type="entry name" value="WD AND TETRATRICOPEPTIDE REPEATS PROTEIN 1"/>
    <property type="match status" value="1"/>
</dbReference>
<reference evidence="5" key="1">
    <citation type="submission" date="2022-11" db="EMBL/GenBank/DDBJ databases">
        <authorList>
            <person name="Petersen C."/>
        </authorList>
    </citation>
    <scope>NUCLEOTIDE SEQUENCE</scope>
    <source>
        <strain evidence="5">IBT 19713</strain>
    </source>
</reference>
<evidence type="ECO:0000313" key="6">
    <source>
        <dbReference type="Proteomes" id="UP001150941"/>
    </source>
</evidence>
<dbReference type="SUPFAM" id="SSF50978">
    <property type="entry name" value="WD40 repeat-like"/>
    <property type="match status" value="1"/>
</dbReference>
<feature type="compositionally biased region" description="Basic residues" evidence="4">
    <location>
        <begin position="382"/>
        <end position="399"/>
    </location>
</feature>
<dbReference type="PROSITE" id="PS50294">
    <property type="entry name" value="WD_REPEATS_REGION"/>
    <property type="match status" value="2"/>
</dbReference>
<dbReference type="SMART" id="SM00320">
    <property type="entry name" value="WD40"/>
    <property type="match status" value="7"/>
</dbReference>
<dbReference type="GO" id="GO:0005737">
    <property type="term" value="C:cytoplasm"/>
    <property type="evidence" value="ECO:0007669"/>
    <property type="project" value="TreeGrafter"/>
</dbReference>
<keyword evidence="1 3" id="KW-0853">WD repeat</keyword>
<keyword evidence="6" id="KW-1185">Reference proteome</keyword>